<protein>
    <recommendedName>
        <fullName evidence="4">Rhamnan synthesis protein F</fullName>
    </recommendedName>
</protein>
<dbReference type="Proteomes" id="UP000236333">
    <property type="component" value="Unassembled WGS sequence"/>
</dbReference>
<keyword evidence="3" id="KW-1185">Reference proteome</keyword>
<evidence type="ECO:0000313" key="2">
    <source>
        <dbReference type="EMBL" id="PNH06387.1"/>
    </source>
</evidence>
<sequence length="298" mass="34647">MKEMVLYYTILLVLLLVTLCFFAILTLFAGRDFRDTFAGTPRCLCLYAYYEKNEHYRQNFIFFLQHGILPHVRYCIIVNDSTTTVSLPELPNVTYLFRDNIGYDFGAWSHAIHSMADIHEFDFYFFMNTSVVGPILHGATDWTRPFLALFDENTKLVGTSINIQKNLPPLTLYLREDKKHVSLMPHVQSMFFALDRDGFAFLYRSGFFAEEVTNKPFQEVIVTKEIGMSLRILDNGWNINCLLPPYRGLDYRTLTADINPTSYNGDPYYTGAYFGQNIQPEQVIFYKNTRLDRPDGRV</sequence>
<dbReference type="InterPro" id="IPR007739">
    <property type="entry name" value="RgpF"/>
</dbReference>
<evidence type="ECO:0008006" key="4">
    <source>
        <dbReference type="Google" id="ProtNLM"/>
    </source>
</evidence>
<accession>A0A2J8A1I4</accession>
<name>A0A2J8A1I4_9CHLO</name>
<dbReference type="EMBL" id="PGGS01000240">
    <property type="protein sequence ID" value="PNH06387.1"/>
    <property type="molecule type" value="Genomic_DNA"/>
</dbReference>
<keyword evidence="1" id="KW-0812">Transmembrane</keyword>
<keyword evidence="1" id="KW-0472">Membrane</keyword>
<evidence type="ECO:0000256" key="1">
    <source>
        <dbReference type="SAM" id="Phobius"/>
    </source>
</evidence>
<feature type="transmembrane region" description="Helical" evidence="1">
    <location>
        <begin position="6"/>
        <end position="28"/>
    </location>
</feature>
<evidence type="ECO:0000313" key="3">
    <source>
        <dbReference type="Proteomes" id="UP000236333"/>
    </source>
</evidence>
<reference evidence="2 3" key="1">
    <citation type="journal article" date="2017" name="Mol. Biol. Evol.">
        <title>The 4-celled Tetrabaena socialis nuclear genome reveals the essential components for genetic control of cell number at the origin of multicellularity in the volvocine lineage.</title>
        <authorList>
            <person name="Featherston J."/>
            <person name="Arakaki Y."/>
            <person name="Hanschen E.R."/>
            <person name="Ferris P.J."/>
            <person name="Michod R.E."/>
            <person name="Olson B.J.S.C."/>
            <person name="Nozaki H."/>
            <person name="Durand P.M."/>
        </authorList>
    </citation>
    <scope>NUCLEOTIDE SEQUENCE [LARGE SCALE GENOMIC DNA]</scope>
    <source>
        <strain evidence="2 3">NIES-571</strain>
    </source>
</reference>
<dbReference type="Pfam" id="PF05045">
    <property type="entry name" value="RgpF"/>
    <property type="match status" value="1"/>
</dbReference>
<gene>
    <name evidence="2" type="ORF">TSOC_007247</name>
</gene>
<comment type="caution">
    <text evidence="2">The sequence shown here is derived from an EMBL/GenBank/DDBJ whole genome shotgun (WGS) entry which is preliminary data.</text>
</comment>
<keyword evidence="1" id="KW-1133">Transmembrane helix</keyword>
<organism evidence="2 3">
    <name type="scientific">Tetrabaena socialis</name>
    <dbReference type="NCBI Taxonomy" id="47790"/>
    <lineage>
        <taxon>Eukaryota</taxon>
        <taxon>Viridiplantae</taxon>
        <taxon>Chlorophyta</taxon>
        <taxon>core chlorophytes</taxon>
        <taxon>Chlorophyceae</taxon>
        <taxon>CS clade</taxon>
        <taxon>Chlamydomonadales</taxon>
        <taxon>Tetrabaenaceae</taxon>
        <taxon>Tetrabaena</taxon>
    </lineage>
</organism>
<proteinExistence type="predicted"/>
<dbReference type="OrthoDB" id="526941at2759"/>
<dbReference type="AlphaFoldDB" id="A0A2J8A1I4"/>